<sequence length="633" mass="71716">MVCNLCNQIIKTSGNTSNLKAHLEKRTKKNVDETEGTTKKKQVAISSFVSCSQNSSQVQEYGKRKKSSLDNVVDDPDDPDEICSVTSDTHGHGVVAEPSSICIPKQQNIDKMFGQISSIAVGGSQYHRINESIAYYICKDNKPFSTVEGKGFLHMMKQVCSLYKVPSRNTMKNIIDQKYSIVETRFRLALQDINYFSLTTDIWTDTQQMKSFLGLTIHFLENQSLQSGTFGVIELNQSHTAEYISREISNCLNRWSVDKSKIVGITSDNGANMVKAAKELFGVEKHIPCFAHTINLVVENIIKNTDSLLNLLSKVREVVKYFKRSTHARKKEGNCKKLILDVSTRWNSVYYMVQRFLELSSLISDILLHRPSAPSMPSAINLQELQGVLVVLRPFENVTLEMSSQRNVTISKVLPLVSCLNNSITSYTPDTELGSKLKDVTVAELNKRFGNIEKFYSFPIATLLDPRFKNLHFKDPDDCSKAITKLKKLVCQHNIISSSSEDDQPEAVEKKFDLWEHHKNLAHQKSKKKSSKSSKSTSINQESASDQMVMQYLGTPVINLSQDPIETWEEMKMVYPQLYNESQKMFCILATSVPSERLFSKAGATLSKERNRLLGKRLSKLLFLNSIDDKYWF</sequence>
<evidence type="ECO:0000256" key="3">
    <source>
        <dbReference type="ARBA" id="ARBA00022771"/>
    </source>
</evidence>
<keyword evidence="13" id="KW-1185">Reference proteome</keyword>
<evidence type="ECO:0000256" key="1">
    <source>
        <dbReference type="ARBA" id="ARBA00004123"/>
    </source>
</evidence>
<feature type="domain" description="BED-type" evidence="11">
    <location>
        <begin position="1"/>
        <end position="34"/>
    </location>
</feature>
<dbReference type="SUPFAM" id="SSF53098">
    <property type="entry name" value="Ribonuclease H-like"/>
    <property type="match status" value="1"/>
</dbReference>
<proteinExistence type="predicted"/>
<dbReference type="Pfam" id="PF02892">
    <property type="entry name" value="zf-BED"/>
    <property type="match status" value="1"/>
</dbReference>
<protein>
    <recommendedName>
        <fullName evidence="11">BED-type domain-containing protein</fullName>
    </recommendedName>
</protein>
<reference evidence="12 13" key="1">
    <citation type="submission" date="2019-08" db="EMBL/GenBank/DDBJ databases">
        <title>Whole genome of Aphis craccivora.</title>
        <authorList>
            <person name="Voronova N.V."/>
            <person name="Shulinski R.S."/>
            <person name="Bandarenka Y.V."/>
            <person name="Zhorov D.G."/>
            <person name="Warner D."/>
        </authorList>
    </citation>
    <scope>NUCLEOTIDE SEQUENCE [LARGE SCALE GENOMIC DNA]</scope>
    <source>
        <strain evidence="12">180601</strain>
        <tissue evidence="12">Whole Body</tissue>
    </source>
</reference>
<keyword evidence="2" id="KW-0479">Metal-binding</keyword>
<dbReference type="GO" id="GO:0003677">
    <property type="term" value="F:DNA binding"/>
    <property type="evidence" value="ECO:0007669"/>
    <property type="project" value="UniProtKB-KW"/>
</dbReference>
<dbReference type="Pfam" id="PF05699">
    <property type="entry name" value="Dimer_Tnp_hAT"/>
    <property type="match status" value="1"/>
</dbReference>
<keyword evidence="6" id="KW-0238">DNA-binding</keyword>
<dbReference type="PROSITE" id="PS50808">
    <property type="entry name" value="ZF_BED"/>
    <property type="match status" value="1"/>
</dbReference>
<gene>
    <name evidence="12" type="ORF">FWK35_00033501</name>
</gene>
<keyword evidence="8" id="KW-0539">Nucleus</keyword>
<evidence type="ECO:0000256" key="10">
    <source>
        <dbReference type="SAM" id="MobiDB-lite"/>
    </source>
</evidence>
<feature type="compositionally biased region" description="Basic residues" evidence="10">
    <location>
        <begin position="521"/>
        <end position="532"/>
    </location>
</feature>
<dbReference type="OrthoDB" id="6600208at2759"/>
<dbReference type="AlphaFoldDB" id="A0A6G0W0M1"/>
<comment type="subcellular location">
    <subcellularLocation>
        <location evidence="1">Nucleus</location>
    </subcellularLocation>
</comment>
<evidence type="ECO:0000256" key="2">
    <source>
        <dbReference type="ARBA" id="ARBA00022723"/>
    </source>
</evidence>
<dbReference type="GO" id="GO:0046983">
    <property type="term" value="F:protein dimerization activity"/>
    <property type="evidence" value="ECO:0007669"/>
    <property type="project" value="InterPro"/>
</dbReference>
<keyword evidence="7" id="KW-0804">Transcription</keyword>
<evidence type="ECO:0000256" key="5">
    <source>
        <dbReference type="ARBA" id="ARBA00023015"/>
    </source>
</evidence>
<evidence type="ECO:0000256" key="7">
    <source>
        <dbReference type="ARBA" id="ARBA00023163"/>
    </source>
</evidence>
<keyword evidence="5" id="KW-0805">Transcription regulation</keyword>
<organism evidence="12 13">
    <name type="scientific">Aphis craccivora</name>
    <name type="common">Cowpea aphid</name>
    <dbReference type="NCBI Taxonomy" id="307492"/>
    <lineage>
        <taxon>Eukaryota</taxon>
        <taxon>Metazoa</taxon>
        <taxon>Ecdysozoa</taxon>
        <taxon>Arthropoda</taxon>
        <taxon>Hexapoda</taxon>
        <taxon>Insecta</taxon>
        <taxon>Pterygota</taxon>
        <taxon>Neoptera</taxon>
        <taxon>Paraneoptera</taxon>
        <taxon>Hemiptera</taxon>
        <taxon>Sternorrhyncha</taxon>
        <taxon>Aphidomorpha</taxon>
        <taxon>Aphidoidea</taxon>
        <taxon>Aphididae</taxon>
        <taxon>Aphidini</taxon>
        <taxon>Aphis</taxon>
        <taxon>Aphis</taxon>
    </lineage>
</organism>
<keyword evidence="4" id="KW-0862">Zinc</keyword>
<dbReference type="SUPFAM" id="SSF140996">
    <property type="entry name" value="Hermes dimerisation domain"/>
    <property type="match status" value="1"/>
</dbReference>
<name>A0A6G0W0M1_APHCR</name>
<dbReference type="Proteomes" id="UP000478052">
    <property type="component" value="Unassembled WGS sequence"/>
</dbReference>
<evidence type="ECO:0000256" key="8">
    <source>
        <dbReference type="ARBA" id="ARBA00023242"/>
    </source>
</evidence>
<evidence type="ECO:0000256" key="6">
    <source>
        <dbReference type="ARBA" id="ARBA00023125"/>
    </source>
</evidence>
<feature type="region of interest" description="Disordered" evidence="10">
    <location>
        <begin position="521"/>
        <end position="543"/>
    </location>
</feature>
<accession>A0A6G0W0M1</accession>
<comment type="caution">
    <text evidence="12">The sequence shown here is derived from an EMBL/GenBank/DDBJ whole genome shotgun (WGS) entry which is preliminary data.</text>
</comment>
<dbReference type="GO" id="GO:0008270">
    <property type="term" value="F:zinc ion binding"/>
    <property type="evidence" value="ECO:0007669"/>
    <property type="project" value="UniProtKB-KW"/>
</dbReference>
<evidence type="ECO:0000256" key="9">
    <source>
        <dbReference type="PROSITE-ProRule" id="PRU00027"/>
    </source>
</evidence>
<keyword evidence="3 9" id="KW-0863">Zinc-finger</keyword>
<dbReference type="InterPro" id="IPR012337">
    <property type="entry name" value="RNaseH-like_sf"/>
</dbReference>
<dbReference type="InterPro" id="IPR052035">
    <property type="entry name" value="ZnF_BED_domain_contain"/>
</dbReference>
<dbReference type="InterPro" id="IPR008906">
    <property type="entry name" value="HATC_C_dom"/>
</dbReference>
<dbReference type="EMBL" id="VUJU01009856">
    <property type="protein sequence ID" value="KAF0717202.1"/>
    <property type="molecule type" value="Genomic_DNA"/>
</dbReference>
<evidence type="ECO:0000256" key="4">
    <source>
        <dbReference type="ARBA" id="ARBA00022833"/>
    </source>
</evidence>
<dbReference type="InterPro" id="IPR003656">
    <property type="entry name" value="Znf_BED"/>
</dbReference>
<dbReference type="Gene3D" id="1.10.10.1070">
    <property type="entry name" value="Zinc finger, BED domain-containing"/>
    <property type="match status" value="1"/>
</dbReference>
<dbReference type="PANTHER" id="PTHR46481">
    <property type="entry name" value="ZINC FINGER BED DOMAIN-CONTAINING PROTEIN 4"/>
    <property type="match status" value="1"/>
</dbReference>
<dbReference type="PANTHER" id="PTHR46481:SF10">
    <property type="entry name" value="ZINC FINGER BED DOMAIN-CONTAINING PROTEIN 39"/>
    <property type="match status" value="1"/>
</dbReference>
<evidence type="ECO:0000313" key="13">
    <source>
        <dbReference type="Proteomes" id="UP000478052"/>
    </source>
</evidence>
<evidence type="ECO:0000313" key="12">
    <source>
        <dbReference type="EMBL" id="KAF0717202.1"/>
    </source>
</evidence>
<dbReference type="GO" id="GO:0005634">
    <property type="term" value="C:nucleus"/>
    <property type="evidence" value="ECO:0007669"/>
    <property type="project" value="UniProtKB-SubCell"/>
</dbReference>
<evidence type="ECO:0000259" key="11">
    <source>
        <dbReference type="PROSITE" id="PS50808"/>
    </source>
</evidence>